<dbReference type="EMBL" id="LZYZ01000011">
    <property type="protein sequence ID" value="OOM05890.1"/>
    <property type="molecule type" value="Genomic_DNA"/>
</dbReference>
<dbReference type="InterPro" id="IPR009057">
    <property type="entry name" value="Homeodomain-like_sf"/>
</dbReference>
<evidence type="ECO:0000313" key="7">
    <source>
        <dbReference type="EMBL" id="OOM14249.1"/>
    </source>
</evidence>
<feature type="domain" description="Winged helix-turn helix" evidence="1">
    <location>
        <begin position="113"/>
        <end position="168"/>
    </location>
</feature>
<evidence type="ECO:0000313" key="8">
    <source>
        <dbReference type="Proteomes" id="UP000191154"/>
    </source>
</evidence>
<dbReference type="SUPFAM" id="SSF46689">
    <property type="entry name" value="Homeodomain-like"/>
    <property type="match status" value="1"/>
</dbReference>
<dbReference type="Pfam" id="PF13592">
    <property type="entry name" value="HTH_33"/>
    <property type="match status" value="1"/>
</dbReference>
<dbReference type="Proteomes" id="UP000191154">
    <property type="component" value="Unassembled WGS sequence"/>
</dbReference>
<evidence type="ECO:0000313" key="4">
    <source>
        <dbReference type="EMBL" id="OOM07539.1"/>
    </source>
</evidence>
<dbReference type="EMBL" id="LZYZ01000008">
    <property type="protein sequence ID" value="OOM07539.1"/>
    <property type="molecule type" value="Genomic_DNA"/>
</dbReference>
<dbReference type="EMBL" id="LZYZ01000004">
    <property type="protein sequence ID" value="OOM11885.1"/>
    <property type="molecule type" value="Genomic_DNA"/>
</dbReference>
<comment type="caution">
    <text evidence="5">The sequence shown here is derived from an EMBL/GenBank/DDBJ whole genome shotgun (WGS) entry which is preliminary data.</text>
</comment>
<dbReference type="RefSeq" id="WP_077864526.1">
    <property type="nucleotide sequence ID" value="NZ_LZYZ01000002.1"/>
</dbReference>
<dbReference type="Pfam" id="PF13551">
    <property type="entry name" value="HTH_29"/>
    <property type="match status" value="1"/>
</dbReference>
<organism evidence="5 8">
    <name type="scientific">Clostridium saccharobutylicum</name>
    <dbReference type="NCBI Taxonomy" id="169679"/>
    <lineage>
        <taxon>Bacteria</taxon>
        <taxon>Bacillati</taxon>
        <taxon>Bacillota</taxon>
        <taxon>Clostridia</taxon>
        <taxon>Eubacteriales</taxon>
        <taxon>Clostridiaceae</taxon>
        <taxon>Clostridium</taxon>
    </lineage>
</organism>
<proteinExistence type="predicted"/>
<evidence type="ECO:0000259" key="1">
    <source>
        <dbReference type="Pfam" id="PF13592"/>
    </source>
</evidence>
<evidence type="ECO:0000313" key="5">
    <source>
        <dbReference type="EMBL" id="OOM10574.1"/>
    </source>
</evidence>
<sequence length="179" mass="20648">MGRPITKVEGLHGYKIEELIKLKNNSNSKYTRLVLTAITMRYDGYSNDEICKATQLSRATILSYITNWNKYGFKSLKDNRGGSIPKLDAETIDNLIDVVINHTPNEFGFSTFTWTCELLKIYVNQNFGEKVSSETIRRILKANRISHKRAQPKPTKADVNEQNEFKKNVKSTTYFRVFI</sequence>
<evidence type="ECO:0000313" key="2">
    <source>
        <dbReference type="EMBL" id="OOM05890.1"/>
    </source>
</evidence>
<dbReference type="InterPro" id="IPR025959">
    <property type="entry name" value="Winged_HTH_dom"/>
</dbReference>
<dbReference type="AlphaFoldDB" id="A0A1S8N285"/>
<reference evidence="5 8" key="1">
    <citation type="submission" date="2016-05" db="EMBL/GenBank/DDBJ databases">
        <title>Microbial solvent formation.</title>
        <authorList>
            <person name="Poehlein A."/>
            <person name="Montoya Solano J.D."/>
            <person name="Flitsch S."/>
            <person name="Krabben P."/>
            <person name="Duerre P."/>
            <person name="Daniel R."/>
        </authorList>
    </citation>
    <scope>NUCLEOTIDE SEQUENCE [LARGE SCALE GENOMIC DNA]</scope>
    <source>
        <strain evidence="5 8">L1-8</strain>
    </source>
</reference>
<dbReference type="EMBL" id="LZYZ01000002">
    <property type="protein sequence ID" value="OOM14249.1"/>
    <property type="molecule type" value="Genomic_DNA"/>
</dbReference>
<protein>
    <recommendedName>
        <fullName evidence="1">Winged helix-turn helix domain-containing protein</fullName>
    </recommendedName>
</protein>
<evidence type="ECO:0000313" key="6">
    <source>
        <dbReference type="EMBL" id="OOM11885.1"/>
    </source>
</evidence>
<dbReference type="EMBL" id="LZYZ01000010">
    <property type="protein sequence ID" value="OOM06379.1"/>
    <property type="molecule type" value="Genomic_DNA"/>
</dbReference>
<gene>
    <name evidence="7" type="ORF">CLOSAC_11220</name>
    <name evidence="6" type="ORF">CLOSAC_23120</name>
    <name evidence="5" type="ORF">CLOSAC_31950</name>
    <name evidence="4" type="ORF">CLOSAC_40690</name>
    <name evidence="3" type="ORF">CLOSAC_42980</name>
    <name evidence="2" type="ORF">CLOSAC_44690</name>
</gene>
<dbReference type="EMBL" id="LZYZ01000006">
    <property type="protein sequence ID" value="OOM10574.1"/>
    <property type="molecule type" value="Genomic_DNA"/>
</dbReference>
<name>A0A1S8N285_CLOSA</name>
<evidence type="ECO:0000313" key="3">
    <source>
        <dbReference type="EMBL" id="OOM06379.1"/>
    </source>
</evidence>
<accession>A0A1S8N285</accession>